<keyword evidence="1" id="KW-0175">Coiled coil</keyword>
<feature type="compositionally biased region" description="Pro residues" evidence="2">
    <location>
        <begin position="101"/>
        <end position="115"/>
    </location>
</feature>
<feature type="compositionally biased region" description="Polar residues" evidence="2">
    <location>
        <begin position="52"/>
        <end position="64"/>
    </location>
</feature>
<feature type="compositionally biased region" description="Basic residues" evidence="2">
    <location>
        <begin position="249"/>
        <end position="258"/>
    </location>
</feature>
<feature type="compositionally biased region" description="Low complexity" evidence="2">
    <location>
        <begin position="216"/>
        <end position="231"/>
    </location>
</feature>
<evidence type="ECO:0000313" key="4">
    <source>
        <dbReference type="Proteomes" id="UP001201980"/>
    </source>
</evidence>
<protein>
    <submittedName>
        <fullName evidence="3">Uncharacterized protein</fullName>
    </submittedName>
</protein>
<organism evidence="3 4">
    <name type="scientific">Zalerion maritima</name>
    <dbReference type="NCBI Taxonomy" id="339359"/>
    <lineage>
        <taxon>Eukaryota</taxon>
        <taxon>Fungi</taxon>
        <taxon>Dikarya</taxon>
        <taxon>Ascomycota</taxon>
        <taxon>Pezizomycotina</taxon>
        <taxon>Sordariomycetes</taxon>
        <taxon>Lulworthiomycetidae</taxon>
        <taxon>Lulworthiales</taxon>
        <taxon>Lulworthiaceae</taxon>
        <taxon>Zalerion</taxon>
    </lineage>
</organism>
<gene>
    <name evidence="3" type="ORF">MKZ38_008599</name>
</gene>
<evidence type="ECO:0000256" key="2">
    <source>
        <dbReference type="SAM" id="MobiDB-lite"/>
    </source>
</evidence>
<accession>A0AAD5RYD8</accession>
<name>A0AAD5RYD8_9PEZI</name>
<dbReference type="PANTHER" id="PTHR22705:SF0">
    <property type="entry name" value="ZZ-TYPE ZINC FINGER-CONTAINING PROTEIN 3"/>
    <property type="match status" value="1"/>
</dbReference>
<feature type="coiled-coil region" evidence="1">
    <location>
        <begin position="166"/>
        <end position="193"/>
    </location>
</feature>
<feature type="compositionally biased region" description="Low complexity" evidence="2">
    <location>
        <begin position="73"/>
        <end position="100"/>
    </location>
</feature>
<dbReference type="InterPro" id="IPR037830">
    <property type="entry name" value="ZZZ3"/>
</dbReference>
<dbReference type="PANTHER" id="PTHR22705">
    <property type="entry name" value="ZINC FINGER, ZZ DOMAIN CONTAINING 3"/>
    <property type="match status" value="1"/>
</dbReference>
<feature type="compositionally biased region" description="Basic and acidic residues" evidence="2">
    <location>
        <begin position="259"/>
        <end position="268"/>
    </location>
</feature>
<feature type="region of interest" description="Disordered" evidence="2">
    <location>
        <begin position="1"/>
        <end position="156"/>
    </location>
</feature>
<dbReference type="Proteomes" id="UP001201980">
    <property type="component" value="Unassembled WGS sequence"/>
</dbReference>
<sequence>MTGRPGPPSGIAAPNNPYQPLAQPQQSQSQLQEPRSPLAPPAQVTPIPVPQPRSQIQPTQQLVQYQPKPPKPSSSSSHHLQQPQSQKAQHASPPEQRQAPARPPVSPLTPPPPSKAKPAKSCPRDFAQDRPVLTHSQPPQTGIPPPPPVAIDLESNPDAIALRGAISILQNQRNRAIRDIQTLQQAKNDAIERPETFLADFQSGRVKISNSHTGISELSQSHESSDISSDSSSDEDAPAESSQAGLEKLRRRQERSRRRAEMAAKKAAEPSWTKLPAPQNVVRCPPINWTKYAVVGESFDKLHAQQVDRPPNGAPATLGPNGVYEFRGGDGTDVSAQKYIGVATPYTPGRDQINRKPKGKR</sequence>
<feature type="region of interest" description="Disordered" evidence="2">
    <location>
        <begin position="214"/>
        <end position="277"/>
    </location>
</feature>
<feature type="region of interest" description="Disordered" evidence="2">
    <location>
        <begin position="306"/>
        <end position="330"/>
    </location>
</feature>
<feature type="compositionally biased region" description="Low complexity" evidence="2">
    <location>
        <begin position="18"/>
        <end position="36"/>
    </location>
</feature>
<keyword evidence="4" id="KW-1185">Reference proteome</keyword>
<evidence type="ECO:0000313" key="3">
    <source>
        <dbReference type="EMBL" id="KAJ2907031.1"/>
    </source>
</evidence>
<dbReference type="EMBL" id="JAKWBI020000005">
    <property type="protein sequence ID" value="KAJ2907031.1"/>
    <property type="molecule type" value="Genomic_DNA"/>
</dbReference>
<dbReference type="AlphaFoldDB" id="A0AAD5RYD8"/>
<reference evidence="3" key="1">
    <citation type="submission" date="2022-07" db="EMBL/GenBank/DDBJ databases">
        <title>Draft genome sequence of Zalerion maritima ATCC 34329, a (micro)plastics degrading marine fungus.</title>
        <authorList>
            <person name="Paco A."/>
            <person name="Goncalves M.F.M."/>
            <person name="Rocha-Santos T.A.P."/>
            <person name="Alves A."/>
        </authorList>
    </citation>
    <scope>NUCLEOTIDE SEQUENCE</scope>
    <source>
        <strain evidence="3">ATCC 34329</strain>
    </source>
</reference>
<proteinExistence type="predicted"/>
<comment type="caution">
    <text evidence="3">The sequence shown here is derived from an EMBL/GenBank/DDBJ whole genome shotgun (WGS) entry which is preliminary data.</text>
</comment>
<evidence type="ECO:0000256" key="1">
    <source>
        <dbReference type="SAM" id="Coils"/>
    </source>
</evidence>